<sequence length="94" mass="10650">MASKASKYQIVRLASVISGTTRIWLRERAAPSVQQVLFDPAIGQDVLFEEVDKVKGKSALKTQTKERFGITDYYHKQKEAELKAKEVKKKPGKK</sequence>
<dbReference type="Proteomes" id="UP000887540">
    <property type="component" value="Unplaced"/>
</dbReference>
<dbReference type="Gene3D" id="2.20.28.120">
    <property type="entry name" value="Ribosomal protein L33"/>
    <property type="match status" value="1"/>
</dbReference>
<dbReference type="AlphaFoldDB" id="A0A914DYT1"/>
<dbReference type="GO" id="GO:0005840">
    <property type="term" value="C:ribosome"/>
    <property type="evidence" value="ECO:0007669"/>
    <property type="project" value="UniProtKB-KW"/>
</dbReference>
<comment type="similarity">
    <text evidence="1">Belongs to the bacterial ribosomal protein bL33 family.</text>
</comment>
<evidence type="ECO:0000256" key="1">
    <source>
        <dbReference type="ARBA" id="ARBA00007596"/>
    </source>
</evidence>
<keyword evidence="3" id="KW-0687">Ribonucleoprotein</keyword>
<organism evidence="4 5">
    <name type="scientific">Acrobeloides nanus</name>
    <dbReference type="NCBI Taxonomy" id="290746"/>
    <lineage>
        <taxon>Eukaryota</taxon>
        <taxon>Metazoa</taxon>
        <taxon>Ecdysozoa</taxon>
        <taxon>Nematoda</taxon>
        <taxon>Chromadorea</taxon>
        <taxon>Rhabditida</taxon>
        <taxon>Tylenchina</taxon>
        <taxon>Cephalobomorpha</taxon>
        <taxon>Cephaloboidea</taxon>
        <taxon>Cephalobidae</taxon>
        <taxon>Acrobeloides</taxon>
    </lineage>
</organism>
<name>A0A914DYT1_9BILA</name>
<protein>
    <submittedName>
        <fullName evidence="5">Uncharacterized protein</fullName>
    </submittedName>
</protein>
<evidence type="ECO:0000313" key="4">
    <source>
        <dbReference type="Proteomes" id="UP000887540"/>
    </source>
</evidence>
<evidence type="ECO:0000256" key="2">
    <source>
        <dbReference type="ARBA" id="ARBA00022980"/>
    </source>
</evidence>
<dbReference type="GO" id="GO:1990904">
    <property type="term" value="C:ribonucleoprotein complex"/>
    <property type="evidence" value="ECO:0007669"/>
    <property type="project" value="UniProtKB-KW"/>
</dbReference>
<dbReference type="InterPro" id="IPR038584">
    <property type="entry name" value="Ribosomal_bL33_sf"/>
</dbReference>
<evidence type="ECO:0000313" key="5">
    <source>
        <dbReference type="WBParaSite" id="ACRNAN_scaffold4537.g21589.t1"/>
    </source>
</evidence>
<proteinExistence type="inferred from homology"/>
<reference evidence="5" key="1">
    <citation type="submission" date="2022-11" db="UniProtKB">
        <authorList>
            <consortium name="WormBaseParasite"/>
        </authorList>
    </citation>
    <scope>IDENTIFICATION</scope>
</reference>
<keyword evidence="2" id="KW-0689">Ribosomal protein</keyword>
<evidence type="ECO:0000256" key="3">
    <source>
        <dbReference type="ARBA" id="ARBA00023274"/>
    </source>
</evidence>
<accession>A0A914DYT1</accession>
<keyword evidence="4" id="KW-1185">Reference proteome</keyword>
<dbReference type="WBParaSite" id="ACRNAN_scaffold4537.g21589.t1">
    <property type="protein sequence ID" value="ACRNAN_scaffold4537.g21589.t1"/>
    <property type="gene ID" value="ACRNAN_scaffold4537.g21589"/>
</dbReference>